<feature type="transmembrane region" description="Helical" evidence="8">
    <location>
        <begin position="167"/>
        <end position="189"/>
    </location>
</feature>
<name>A0A3R9Z7Z5_9SPHN</name>
<keyword evidence="4 8" id="KW-0812">Transmembrane</keyword>
<keyword evidence="10" id="KW-1185">Reference proteome</keyword>
<accession>A0A3R9Z7Z5</accession>
<feature type="transmembrane region" description="Helical" evidence="8">
    <location>
        <begin position="129"/>
        <end position="155"/>
    </location>
</feature>
<feature type="transmembrane region" description="Helical" evidence="8">
    <location>
        <begin position="256"/>
        <end position="274"/>
    </location>
</feature>
<evidence type="ECO:0000313" key="9">
    <source>
        <dbReference type="EMBL" id="RST31982.1"/>
    </source>
</evidence>
<dbReference type="GO" id="GO:0005886">
    <property type="term" value="C:plasma membrane"/>
    <property type="evidence" value="ECO:0007669"/>
    <property type="project" value="UniProtKB-SubCell"/>
</dbReference>
<feature type="transmembrane region" description="Helical" evidence="8">
    <location>
        <begin position="31"/>
        <end position="54"/>
    </location>
</feature>
<sequence>MLNAGALRLADGNGESGPFASAESRRLLRRAMLAFGLAMSWWTLISPIGSMIYFHRYLGDYTIFWTIAAAPLDFIYRYPQFPYPPPSLILVRPFGLLPFWPSLIAWCIAGSVAMLLAARRMIPVPAIALGFVTNAGVCVLIAGQTGLFMGALVIAGLSATDPRWRGAFLAAAAMIKPQTLLAAPVAMLVRRDWRGIAWAMLASLLIFLVSVALFGAELWPRWQDCVRRFPAVLAELHVDRLDVGLYGLALRLGLPGWSYALGIPVGLATTALVFRGEAPVVDRYAAFACSTILLSPYTLNYDLAGVSLAAAAMLLDERRSPLLWLAAALVISNALAAFGILLMALQLAREAWHRGRAGDQRS</sequence>
<protein>
    <submittedName>
        <fullName evidence="9">DUF2029 domain-containing protein</fullName>
    </submittedName>
</protein>
<feature type="transmembrane region" description="Helical" evidence="8">
    <location>
        <begin position="196"/>
        <end position="216"/>
    </location>
</feature>
<comment type="similarity">
    <text evidence="7">Belongs to the glycosyltransferase 87 family.</text>
</comment>
<dbReference type="GO" id="GO:0016758">
    <property type="term" value="F:hexosyltransferase activity"/>
    <property type="evidence" value="ECO:0007669"/>
    <property type="project" value="InterPro"/>
</dbReference>
<dbReference type="RefSeq" id="WP_126719922.1">
    <property type="nucleotide sequence ID" value="NZ_RWJF01000001.1"/>
</dbReference>
<dbReference type="Proteomes" id="UP000274661">
    <property type="component" value="Unassembled WGS sequence"/>
</dbReference>
<dbReference type="AlphaFoldDB" id="A0A3R9Z7Z5"/>
<organism evidence="9 10">
    <name type="scientific">Sphingomonas ginkgonis</name>
    <dbReference type="NCBI Taxonomy" id="2315330"/>
    <lineage>
        <taxon>Bacteria</taxon>
        <taxon>Pseudomonadati</taxon>
        <taxon>Pseudomonadota</taxon>
        <taxon>Alphaproteobacteria</taxon>
        <taxon>Sphingomonadales</taxon>
        <taxon>Sphingomonadaceae</taxon>
        <taxon>Sphingomonas</taxon>
    </lineage>
</organism>
<evidence type="ECO:0000256" key="7">
    <source>
        <dbReference type="ARBA" id="ARBA00024033"/>
    </source>
</evidence>
<evidence type="ECO:0000256" key="4">
    <source>
        <dbReference type="ARBA" id="ARBA00022692"/>
    </source>
</evidence>
<evidence type="ECO:0000256" key="2">
    <source>
        <dbReference type="ARBA" id="ARBA00022475"/>
    </source>
</evidence>
<evidence type="ECO:0000256" key="6">
    <source>
        <dbReference type="ARBA" id="ARBA00023136"/>
    </source>
</evidence>
<dbReference type="Pfam" id="PF09594">
    <property type="entry name" value="GT87"/>
    <property type="match status" value="1"/>
</dbReference>
<feature type="transmembrane region" description="Helical" evidence="8">
    <location>
        <begin position="321"/>
        <end position="345"/>
    </location>
</feature>
<comment type="caution">
    <text evidence="9">The sequence shown here is derived from an EMBL/GenBank/DDBJ whole genome shotgun (WGS) entry which is preliminary data.</text>
</comment>
<evidence type="ECO:0000256" key="5">
    <source>
        <dbReference type="ARBA" id="ARBA00022989"/>
    </source>
</evidence>
<evidence type="ECO:0000256" key="1">
    <source>
        <dbReference type="ARBA" id="ARBA00004651"/>
    </source>
</evidence>
<comment type="subcellular location">
    <subcellularLocation>
        <location evidence="1">Cell membrane</location>
        <topology evidence="1">Multi-pass membrane protein</topology>
    </subcellularLocation>
</comment>
<dbReference type="OrthoDB" id="7679563at2"/>
<keyword evidence="2" id="KW-1003">Cell membrane</keyword>
<keyword evidence="6 8" id="KW-0472">Membrane</keyword>
<dbReference type="InterPro" id="IPR018584">
    <property type="entry name" value="GT87"/>
</dbReference>
<feature type="transmembrane region" description="Helical" evidence="8">
    <location>
        <begin position="99"/>
        <end position="117"/>
    </location>
</feature>
<keyword evidence="3" id="KW-0808">Transferase</keyword>
<evidence type="ECO:0000313" key="10">
    <source>
        <dbReference type="Proteomes" id="UP000274661"/>
    </source>
</evidence>
<dbReference type="EMBL" id="RWJF01000001">
    <property type="protein sequence ID" value="RST31982.1"/>
    <property type="molecule type" value="Genomic_DNA"/>
</dbReference>
<feature type="transmembrane region" description="Helical" evidence="8">
    <location>
        <begin position="286"/>
        <end position="315"/>
    </location>
</feature>
<gene>
    <name evidence="9" type="ORF">HMF7854_14890</name>
</gene>
<proteinExistence type="inferred from homology"/>
<evidence type="ECO:0000256" key="8">
    <source>
        <dbReference type="SAM" id="Phobius"/>
    </source>
</evidence>
<reference evidence="9 10" key="1">
    <citation type="submission" date="2018-12" db="EMBL/GenBank/DDBJ databases">
        <title>Sphingomonas sp. HMF7854 Genome sequencing and assembly.</title>
        <authorList>
            <person name="Cha I."/>
            <person name="Kang H."/>
            <person name="Kim H."/>
            <person name="Kang J."/>
            <person name="Joh K."/>
        </authorList>
    </citation>
    <scope>NUCLEOTIDE SEQUENCE [LARGE SCALE GENOMIC DNA]</scope>
    <source>
        <strain evidence="9 10">HMF7854</strain>
    </source>
</reference>
<keyword evidence="5 8" id="KW-1133">Transmembrane helix</keyword>
<evidence type="ECO:0000256" key="3">
    <source>
        <dbReference type="ARBA" id="ARBA00022679"/>
    </source>
</evidence>